<sequence length="379" mass="41517">MPIPIQNLIVLGDSLSDIGIKRESPAGMFARAAGMMRTNEIGRYSDGKNWTDFLVEWIGGEPLVRGDLKQTEDATAPHRKLQKESLVLRTDFGDLAPVRYANYAEGGAIAASDWPQRPKSGALGFLKEEIDRYIRHRRDMGAAYSGNTLHSVWIGLNDIVTAKRPEGMDLGARAAAQQQDALEVPNRDTAGTGVAPLVQEINAEVNRIADEFGGANEHFVLVDLPDPLVSVRFQEKVADKGDAAAATEVRMVGKFNELLELLTTHWPGSPAGGARPANITLVHMADWMKRVAENPDTFRLRALPQRHGPVRYLGAPENMPDPGLRRALTTSDLAHPTEAVYELIGRQIVDTLLAKDYRIGTLDAASWPGRRPFPAIPGR</sequence>
<dbReference type="Pfam" id="PF00657">
    <property type="entry name" value="Lipase_GDSL"/>
    <property type="match status" value="1"/>
</dbReference>
<dbReference type="OrthoDB" id="5292073at2"/>
<name>A0A386Z5T9_9NOCA</name>
<protein>
    <submittedName>
        <fullName evidence="1">Uncharacterized protein</fullName>
    </submittedName>
</protein>
<dbReference type="EMBL" id="CP032568">
    <property type="protein sequence ID" value="AYF72593.1"/>
    <property type="molecule type" value="Genomic_DNA"/>
</dbReference>
<proteinExistence type="predicted"/>
<dbReference type="InterPro" id="IPR036514">
    <property type="entry name" value="SGNH_hydro_sf"/>
</dbReference>
<dbReference type="KEGG" id="nyu:D7D52_00420"/>
<dbReference type="Gene3D" id="3.40.50.1110">
    <property type="entry name" value="SGNH hydrolase"/>
    <property type="match status" value="1"/>
</dbReference>
<dbReference type="InterPro" id="IPR001087">
    <property type="entry name" value="GDSL"/>
</dbReference>
<organism evidence="1 2">
    <name type="scientific">Nocardia yunnanensis</name>
    <dbReference type="NCBI Taxonomy" id="2382165"/>
    <lineage>
        <taxon>Bacteria</taxon>
        <taxon>Bacillati</taxon>
        <taxon>Actinomycetota</taxon>
        <taxon>Actinomycetes</taxon>
        <taxon>Mycobacteriales</taxon>
        <taxon>Nocardiaceae</taxon>
        <taxon>Nocardia</taxon>
    </lineage>
</organism>
<dbReference type="AlphaFoldDB" id="A0A386Z5T9"/>
<dbReference type="RefSeq" id="WP_120734540.1">
    <property type="nucleotide sequence ID" value="NZ_CP032568.1"/>
</dbReference>
<dbReference type="SUPFAM" id="SSF52266">
    <property type="entry name" value="SGNH hydrolase"/>
    <property type="match status" value="1"/>
</dbReference>
<keyword evidence="2" id="KW-1185">Reference proteome</keyword>
<evidence type="ECO:0000313" key="1">
    <source>
        <dbReference type="EMBL" id="AYF72593.1"/>
    </source>
</evidence>
<evidence type="ECO:0000313" key="2">
    <source>
        <dbReference type="Proteomes" id="UP000267164"/>
    </source>
</evidence>
<reference evidence="1 2" key="1">
    <citation type="submission" date="2018-09" db="EMBL/GenBank/DDBJ databases">
        <title>Nocardia yunnanensis sp. nov., an actinomycete isolated from a soil sample.</title>
        <authorList>
            <person name="Zhang J."/>
        </authorList>
    </citation>
    <scope>NUCLEOTIDE SEQUENCE [LARGE SCALE GENOMIC DNA]</scope>
    <source>
        <strain evidence="1 2">CFHS0054</strain>
    </source>
</reference>
<gene>
    <name evidence="1" type="ORF">D7D52_00420</name>
</gene>
<dbReference type="GO" id="GO:0016788">
    <property type="term" value="F:hydrolase activity, acting on ester bonds"/>
    <property type="evidence" value="ECO:0007669"/>
    <property type="project" value="InterPro"/>
</dbReference>
<accession>A0A386Z5T9</accession>
<dbReference type="Proteomes" id="UP000267164">
    <property type="component" value="Chromosome"/>
</dbReference>